<evidence type="ECO:0000313" key="4">
    <source>
        <dbReference type="Proteomes" id="UP000191987"/>
    </source>
</evidence>
<feature type="coiled-coil region" evidence="1">
    <location>
        <begin position="26"/>
        <end position="53"/>
    </location>
</feature>
<name>A0A1S7PM35_9HYPH</name>
<evidence type="ECO:0000256" key="2">
    <source>
        <dbReference type="SAM" id="MobiDB-lite"/>
    </source>
</evidence>
<proteinExistence type="predicted"/>
<feature type="compositionally biased region" description="Basic and acidic residues" evidence="2">
    <location>
        <begin position="77"/>
        <end position="86"/>
    </location>
</feature>
<gene>
    <name evidence="3" type="ORF">AGR7C_Cc160140</name>
</gene>
<keyword evidence="1" id="KW-0175">Coiled coil</keyword>
<feature type="coiled-coil region" evidence="1">
    <location>
        <begin position="92"/>
        <end position="126"/>
    </location>
</feature>
<evidence type="ECO:0000256" key="1">
    <source>
        <dbReference type="SAM" id="Coils"/>
    </source>
</evidence>
<protein>
    <submittedName>
        <fullName evidence="3">Uncharacterized protein</fullName>
    </submittedName>
</protein>
<accession>A0A1S7PM35</accession>
<evidence type="ECO:0000313" key="3">
    <source>
        <dbReference type="EMBL" id="CUX23217.1"/>
    </source>
</evidence>
<reference evidence="3 4" key="1">
    <citation type="submission" date="2016-01" db="EMBL/GenBank/DDBJ databases">
        <authorList>
            <person name="Oliw E.H."/>
        </authorList>
    </citation>
    <scope>NUCLEOTIDE SEQUENCE [LARGE SCALE GENOMIC DNA]</scope>
    <source>
        <strain evidence="3 4">Zutra 3-1</strain>
    </source>
</reference>
<dbReference type="Proteomes" id="UP000191987">
    <property type="component" value="Unassembled WGS sequence"/>
</dbReference>
<organism evidence="3 4">
    <name type="scientific">Agrobacterium deltaense Zutra 3/1</name>
    <dbReference type="NCBI Taxonomy" id="1183427"/>
    <lineage>
        <taxon>Bacteria</taxon>
        <taxon>Pseudomonadati</taxon>
        <taxon>Pseudomonadota</taxon>
        <taxon>Alphaproteobacteria</taxon>
        <taxon>Hyphomicrobiales</taxon>
        <taxon>Rhizobiaceae</taxon>
        <taxon>Rhizobium/Agrobacterium group</taxon>
        <taxon>Agrobacterium</taxon>
    </lineage>
</organism>
<dbReference type="AlphaFoldDB" id="A0A1S7PM35"/>
<feature type="region of interest" description="Disordered" evidence="2">
    <location>
        <begin position="61"/>
        <end position="86"/>
    </location>
</feature>
<dbReference type="RefSeq" id="WP_080817189.1">
    <property type="nucleotide sequence ID" value="NZ_LT009748.1"/>
</dbReference>
<sequence>MEVAHTLDFSRLRVLENIKISALGSQRALNKELESLEKSRLSLVQRLERAQDIANGVRSYEPVNEGLTGQYDPQIGRSREPATHDDMRSAIKSNWEKEVRRLEAELAEIDQKKKSLTAERDEVSERFNEAGHLYDACKKFVGNMLNGDVEGGN</sequence>
<dbReference type="EMBL" id="FBWG01000008">
    <property type="protein sequence ID" value="CUX23217.1"/>
    <property type="molecule type" value="Genomic_DNA"/>
</dbReference>